<evidence type="ECO:0000256" key="1">
    <source>
        <dbReference type="SAM" id="MobiDB-lite"/>
    </source>
</evidence>
<evidence type="ECO:0000313" key="3">
    <source>
        <dbReference type="EMBL" id="KAK9290668.1"/>
    </source>
</evidence>
<proteinExistence type="predicted"/>
<feature type="compositionally biased region" description="Basic and acidic residues" evidence="1">
    <location>
        <begin position="15"/>
        <end position="26"/>
    </location>
</feature>
<dbReference type="AlphaFoldDB" id="A0AAP0S704"/>
<accession>A0AAP0S704</accession>
<feature type="region of interest" description="Disordered" evidence="1">
    <location>
        <begin position="1"/>
        <end position="29"/>
    </location>
</feature>
<evidence type="ECO:0000259" key="2">
    <source>
        <dbReference type="Pfam" id="PF03108"/>
    </source>
</evidence>
<keyword evidence="4" id="KW-1185">Reference proteome</keyword>
<evidence type="ECO:0000313" key="4">
    <source>
        <dbReference type="Proteomes" id="UP001415857"/>
    </source>
</evidence>
<organism evidence="3 4">
    <name type="scientific">Liquidambar formosana</name>
    <name type="common">Formosan gum</name>
    <dbReference type="NCBI Taxonomy" id="63359"/>
    <lineage>
        <taxon>Eukaryota</taxon>
        <taxon>Viridiplantae</taxon>
        <taxon>Streptophyta</taxon>
        <taxon>Embryophyta</taxon>
        <taxon>Tracheophyta</taxon>
        <taxon>Spermatophyta</taxon>
        <taxon>Magnoliopsida</taxon>
        <taxon>eudicotyledons</taxon>
        <taxon>Gunneridae</taxon>
        <taxon>Pentapetalae</taxon>
        <taxon>Saxifragales</taxon>
        <taxon>Altingiaceae</taxon>
        <taxon>Liquidambar</taxon>
    </lineage>
</organism>
<protein>
    <recommendedName>
        <fullName evidence="2">Transposase MuDR plant domain-containing protein</fullName>
    </recommendedName>
</protein>
<feature type="domain" description="Transposase MuDR plant" evidence="2">
    <location>
        <begin position="72"/>
        <end position="113"/>
    </location>
</feature>
<name>A0AAP0S704_LIQFO</name>
<dbReference type="Proteomes" id="UP001415857">
    <property type="component" value="Unassembled WGS sequence"/>
</dbReference>
<reference evidence="3 4" key="1">
    <citation type="journal article" date="2024" name="Plant J.">
        <title>Genome sequences and population genomics reveal climatic adaptation and genomic divergence between two closely related sweetgum species.</title>
        <authorList>
            <person name="Xu W.Q."/>
            <person name="Ren C.Q."/>
            <person name="Zhang X.Y."/>
            <person name="Comes H.P."/>
            <person name="Liu X.H."/>
            <person name="Li Y.G."/>
            <person name="Kettle C.J."/>
            <person name="Jalonen R."/>
            <person name="Gaisberger H."/>
            <person name="Ma Y.Z."/>
            <person name="Qiu Y.X."/>
        </authorList>
    </citation>
    <scope>NUCLEOTIDE SEQUENCE [LARGE SCALE GENOMIC DNA]</scope>
    <source>
        <strain evidence="3">Hangzhou</strain>
    </source>
</reference>
<comment type="caution">
    <text evidence="3">The sequence shown here is derived from an EMBL/GenBank/DDBJ whole genome shotgun (WGS) entry which is preliminary data.</text>
</comment>
<sequence length="169" mass="19000">MPADEEDIVNTRRTAAKEKGKGKLPVEGDELDDGISDYAPCDELHSLCNSLDEDDTPNYLEFNEGRDMQRLKLEVGMKYSSATAFRDCLREHCIRNSYDFRFVRNDGDRVTARPIPNDVGIFNRMFVMYDAQKRGMLVSVRLLIGLDACHLKGSSGGQLLSDVVMDGND</sequence>
<gene>
    <name evidence="3" type="ORF">L1049_008841</name>
</gene>
<dbReference type="InterPro" id="IPR004332">
    <property type="entry name" value="Transposase_MuDR"/>
</dbReference>
<dbReference type="EMBL" id="JBBPBK010000002">
    <property type="protein sequence ID" value="KAK9290668.1"/>
    <property type="molecule type" value="Genomic_DNA"/>
</dbReference>
<dbReference type="Pfam" id="PF03108">
    <property type="entry name" value="DBD_Tnp_Mut"/>
    <property type="match status" value="1"/>
</dbReference>